<protein>
    <recommendedName>
        <fullName evidence="23">Replicase</fullName>
        <ecNumber evidence="21">2.1.1.375</ecNumber>
        <ecNumber evidence="3">2.7.7.48</ecNumber>
        <ecNumber evidence="4">2.7.7.88</ecNumber>
    </recommendedName>
    <alternativeName>
        <fullName evidence="22">Transcriptase</fullName>
    </alternativeName>
</protein>
<evidence type="ECO:0000256" key="22">
    <source>
        <dbReference type="ARBA" id="ARBA00030436"/>
    </source>
</evidence>
<keyword evidence="11" id="KW-0547">Nucleotide-binding</keyword>
<evidence type="ECO:0000256" key="21">
    <source>
        <dbReference type="ARBA" id="ARBA00026099"/>
    </source>
</evidence>
<dbReference type="EC" id="2.1.1.375" evidence="21"/>
<dbReference type="GO" id="GO:0005524">
    <property type="term" value="F:ATP binding"/>
    <property type="evidence" value="ECO:0007669"/>
    <property type="project" value="UniProtKB-KW"/>
</dbReference>
<evidence type="ECO:0000256" key="11">
    <source>
        <dbReference type="ARBA" id="ARBA00022741"/>
    </source>
</evidence>
<evidence type="ECO:0000313" key="29">
    <source>
        <dbReference type="EMBL" id="AIY25911.1"/>
    </source>
</evidence>
<evidence type="ECO:0000256" key="7">
    <source>
        <dbReference type="ARBA" id="ARBA00022664"/>
    </source>
</evidence>
<evidence type="ECO:0000256" key="18">
    <source>
        <dbReference type="ARBA" id="ARBA00023268"/>
    </source>
</evidence>
<dbReference type="InterPro" id="IPR014023">
    <property type="entry name" value="Mononeg_RNA_pol_cat"/>
</dbReference>
<dbReference type="EC" id="2.7.7.88" evidence="4"/>
<evidence type="ECO:0000259" key="28">
    <source>
        <dbReference type="PROSITE" id="PS51590"/>
    </source>
</evidence>
<dbReference type="GeneID" id="65099444"/>
<evidence type="ECO:0000256" key="24">
    <source>
        <dbReference type="ARBA" id="ARBA00047332"/>
    </source>
</evidence>
<evidence type="ECO:0000256" key="6">
    <source>
        <dbReference type="ARBA" id="ARBA00022603"/>
    </source>
</evidence>
<dbReference type="Pfam" id="PF14318">
    <property type="entry name" value="Mononeg_mRNAcap"/>
    <property type="match status" value="1"/>
</dbReference>
<comment type="catalytic activity">
    <reaction evidence="19">
        <text>a 5'-end triphospho-adenylyl-adenylyl-cytidylyl-adenosine in mRNA + GDP + H(+) = a 5'-end (5'-triphosphoguanosine)-adenylyl-adenylyl-cytidylyl-adenosine in mRNA + diphosphate</text>
        <dbReference type="Rhea" id="RHEA:65436"/>
        <dbReference type="Rhea" id="RHEA-COMP:16797"/>
        <dbReference type="Rhea" id="RHEA-COMP:16799"/>
        <dbReference type="ChEBI" id="CHEBI:15378"/>
        <dbReference type="ChEBI" id="CHEBI:33019"/>
        <dbReference type="ChEBI" id="CHEBI:58189"/>
        <dbReference type="ChEBI" id="CHEBI:156484"/>
        <dbReference type="ChEBI" id="CHEBI:156503"/>
        <dbReference type="EC" id="2.7.7.88"/>
    </reaction>
</comment>
<evidence type="ECO:0000256" key="4">
    <source>
        <dbReference type="ARBA" id="ARBA00012582"/>
    </source>
</evidence>
<evidence type="ECO:0000256" key="1">
    <source>
        <dbReference type="ARBA" id="ARBA00004192"/>
    </source>
</evidence>
<dbReference type="GO" id="GO:0044423">
    <property type="term" value="C:virion component"/>
    <property type="evidence" value="ECO:0007669"/>
    <property type="project" value="UniProtKB-KW"/>
</dbReference>
<keyword evidence="30" id="KW-1185">Reference proteome</keyword>
<comment type="catalytic activity">
    <reaction evidence="26">
        <text>GTP + H2O = GDP + phosphate + H(+)</text>
        <dbReference type="Rhea" id="RHEA:19669"/>
        <dbReference type="ChEBI" id="CHEBI:15377"/>
        <dbReference type="ChEBI" id="CHEBI:15378"/>
        <dbReference type="ChEBI" id="CHEBI:37565"/>
        <dbReference type="ChEBI" id="CHEBI:43474"/>
        <dbReference type="ChEBI" id="CHEBI:58189"/>
    </reaction>
</comment>
<sequence length="2117" mass="241756">MSFLEFANAEGLVAGEGDIVEDQLCDENHPHCGEVFDTIKFLNSDDYTLNSPLIKDELENLEIYIRTGVTNKMWERPDWGLWKSFLQRRTLGINQIEIFHKEWPKLFRTGSWDVSLFEKWITRTTATAEITKVIPEIFFRAWLGKELKYTPRVIEDNWIKITGQVFLDLHLIIQAMNAATRGEIASLKKFTELDDHCVTNGRSMLRYKMGNGETVFLTKHHVYFPRSGWLWDKNMTLMVKDTLIARVMTYLTLINRTDNRYSRLDIANLRSFYDKGDRILLKIGNEGFDYLKMIEPMCIRTMAMITRERKPLLQVPSTFEDFIRDKVDELTGTCSEMGSLWDLIAGEQKLMMVLVYFSSFRHFGHPVLDYFEGLNKLHEQVTAVKVIDEQYANQLASDLAFKVMKSQYKRGRVWSVNLEEMSVNHPFYNHVRAGSWPTEREIESFGDKWHKLPLKQCFDIPDLIDPSVIYSDKSHSLNRTELIEGLTRYPHKPIKTCKVLRTFIEREATNWKDFFEGVNDNGLERDDLVIGLRGKEREVKRVGRFFALMSWKLREYFVSTEYLIKRHFVPLFSGLTMADDLTELTRKMMKSSSGQGDLGYDKVGIANHIDYEKWNNQQRLAATEPVFTVMDKFLGYSRLISRTHLFFEGSLVYYLGRPDLLVPNGDSLTSRGDERVCWEGQAGGLEGLRQKGWSILNMLVIEREMKVRNAKVTLLAQGDNQVITTHYKTELPVECEDLDTSIILARIVKNNEAIMNAVRDGVGKLGLRIKMEETLQSAAITVYGKNFIVDGSPLVTETKKTSRNTCTTNDQIPSFGSILSTISTNTLTISHGDTSPIEPIWMFNFFGNLARSLIELHNPAIRRSMYGLFQEDSQLIGKGYLWSSLFLDPTLGGISGCSLTRFMMRMFPDPLTEGLTFFKKIHNHTEDKDLKGFCEQAGNPPIKAYIEDDFPKLLESPTSLNLSRSISAQTILKNEVKKHMLRNYHEFKNSVVKECTEYASERESIMLAFLRSISPMFPRFCSEYKSATFLGISDSIIGMYQNSRTIRGLFAKKMRRELDTKIYRGERAAIKSIVTRWRERKDMWTCSSSHADLLRKLSWGEDLVGTTVPHPWEMLGTFHEVTVPCSPLDYNRNDYITVHVPQGLDEYLIRRGPLQPYLGSKTSETTSILTPWEKETSIPLLKRAARLREVISWFVKPGSNLASSILNNLRCLTGEDWSQDLAGFERTGSALHRFQCQRVSPGGYCATSPSKMTWMNATTDTLYDVGSINYDFMFQSLLLYSLITTGEVHAGRGSGAVYHYHVDCSGCLREIEDIVLESVLIYAPGDKSHIIKRWIPTDHVEPPVKKRATIRRGNWFAQPYLIRCYMIGVTQGFVVGDSALMGNSLYKDSDVFPLTLLHKLDGEQYLNGVLDGLYRAVSLSLLHKRSLEKLRNPIDHLKMGLDVVISGLVDNPGFCNLCRGGNIRSVLVSSSHKIPASYPVGSTDIQSLVYSFFMRRSLARDFVRNPVKKYIWIFSDVYVREIIGPFAMSYTAFRMMSKKSWKKKDIKEIRALRDYIVYLRSKESEATPDGKYSTSARLADVQLRAAIKLQDPDMTLTRNAVWGEEFCGPIRIFRLQYIEGLAFDAEPPMTIPRKSIPLISGLRWFQCATGAHYKYRSLLKALDIQWTDAICGGDGSGGISALLLRENRQSRVIFNSLLTLEGVELRGSSPGPPSAVEAMGEMKGRCINFTDAWRNPSDLNERSTWDYFRALIQDHQLCIDLITCDAEWSNRGGPDSLLANMLPNVLSVLVRGGTFIYKTYLDQVLNHMTRELEVMGGRFRTFMVATSELSSSGTSEIFLIFEGKRKLSDRVLGHINWWPIRMDLDAFFCFREDSDELNRARTICLQDLFVGVPSELIPDIRIEFGEMLRSLGIIEDTRRKLLILLTGRGVNLILLLKLIVHLASRECLGAGPRLLPRKPPSIGQVKKLGAFCTSALYLKGLEENDLGSYVRANQFIKEGFPLCWSKTKHYNRVSQEITFLHSWNLLGRGLNRVAYLQDKMAHMGSIIRVMSRLDRELSGPHLQRKALEAAFGLFLGGKGIYRETGTIELFDTEEKLSFPSIRGCLTGVEEVEIGYRD</sequence>
<evidence type="ECO:0000259" key="27">
    <source>
        <dbReference type="PROSITE" id="PS50526"/>
    </source>
</evidence>
<dbReference type="InterPro" id="IPR039736">
    <property type="entry name" value="L_poly_C"/>
</dbReference>
<dbReference type="InterPro" id="IPR048397">
    <property type="entry name" value="Methyltrans_Mon_CD"/>
</dbReference>
<name>A0A0A1EBK2_9RHAB</name>
<evidence type="ECO:0000256" key="26">
    <source>
        <dbReference type="ARBA" id="ARBA00048548"/>
    </source>
</evidence>
<dbReference type="EC" id="2.7.7.48" evidence="3"/>
<evidence type="ECO:0000256" key="9">
    <source>
        <dbReference type="ARBA" id="ARBA00022691"/>
    </source>
</evidence>
<keyword evidence="8" id="KW-0808">Transferase</keyword>
<evidence type="ECO:0000256" key="20">
    <source>
        <dbReference type="ARBA" id="ARBA00024499"/>
    </source>
</evidence>
<dbReference type="PROSITE" id="PS51590">
    <property type="entry name" value="SAM_MT_MNV_L"/>
    <property type="match status" value="1"/>
</dbReference>
<accession>A0A0A1EBK2</accession>
<dbReference type="Pfam" id="PF14314">
    <property type="entry name" value="Methyltrans_Mon_2nd"/>
    <property type="match status" value="1"/>
</dbReference>
<evidence type="ECO:0000256" key="19">
    <source>
        <dbReference type="ARBA" id="ARBA00024494"/>
    </source>
</evidence>
<evidence type="ECO:0000256" key="16">
    <source>
        <dbReference type="ARBA" id="ARBA00023042"/>
    </source>
</evidence>
<evidence type="ECO:0000256" key="10">
    <source>
        <dbReference type="ARBA" id="ARBA00022695"/>
    </source>
</evidence>
<evidence type="ECO:0000256" key="17">
    <source>
        <dbReference type="ARBA" id="ARBA00023200"/>
    </source>
</evidence>
<keyword evidence="17" id="KW-1035">Host cytoplasm</keyword>
<keyword evidence="14" id="KW-0946">Virion</keyword>
<dbReference type="GO" id="GO:0004482">
    <property type="term" value="F:mRNA 5'-cap (guanine-N7-)-methyltransferase activity"/>
    <property type="evidence" value="ECO:0007669"/>
    <property type="project" value="InterPro"/>
</dbReference>
<dbReference type="GO" id="GO:0030430">
    <property type="term" value="C:host cell cytoplasm"/>
    <property type="evidence" value="ECO:0007669"/>
    <property type="project" value="UniProtKB-SubCell"/>
</dbReference>
<keyword evidence="15" id="KW-0693">Viral RNA replication</keyword>
<evidence type="ECO:0000313" key="30">
    <source>
        <dbReference type="Proteomes" id="UP000297038"/>
    </source>
</evidence>
<keyword evidence="18" id="KW-0511">Multifunctional enzyme</keyword>
<dbReference type="GO" id="GO:0016787">
    <property type="term" value="F:hydrolase activity"/>
    <property type="evidence" value="ECO:0007669"/>
    <property type="project" value="UniProtKB-KW"/>
</dbReference>
<dbReference type="RefSeq" id="YP_010084456.1">
    <property type="nucleotide sequence ID" value="NC_055137.1"/>
</dbReference>
<evidence type="ECO:0000256" key="13">
    <source>
        <dbReference type="ARBA" id="ARBA00022840"/>
    </source>
</evidence>
<dbReference type="InterPro" id="IPR025786">
    <property type="entry name" value="Mononega_L_MeTrfase"/>
</dbReference>
<dbReference type="PROSITE" id="PS50526">
    <property type="entry name" value="RDRP_SSRNA_NEG_NONSEG"/>
    <property type="match status" value="1"/>
</dbReference>
<evidence type="ECO:0000256" key="2">
    <source>
        <dbReference type="ARBA" id="ARBA00004328"/>
    </source>
</evidence>
<proteinExistence type="predicted"/>
<dbReference type="GO" id="GO:0003968">
    <property type="term" value="F:RNA-directed RNA polymerase activity"/>
    <property type="evidence" value="ECO:0007669"/>
    <property type="project" value="UniProtKB-KW"/>
</dbReference>
<dbReference type="Pfam" id="PF21080">
    <property type="entry name" value="Methyltrans_Mon_1st"/>
    <property type="match status" value="1"/>
</dbReference>
<comment type="catalytic activity">
    <reaction evidence="20">
        <text>a 5'-end (5'-triphosphoguanosine)-(2'-O-methyladenylyl)-adenylyl-cytidylyl-adenosine in mRNA + S-adenosyl-L-methionine = a 5'-end (N(7)-methyl 5'-triphosphoguanosine)-(2'-O-methyladenylyl)-adenylyl-cytidylyl-adenosine in mRNA + S-adenosyl-L-homocysteine</text>
        <dbReference type="Rhea" id="RHEA:65440"/>
        <dbReference type="Rhea" id="RHEA-COMP:16798"/>
        <dbReference type="Rhea" id="RHEA-COMP:16801"/>
        <dbReference type="ChEBI" id="CHEBI:57856"/>
        <dbReference type="ChEBI" id="CHEBI:59789"/>
        <dbReference type="ChEBI" id="CHEBI:156482"/>
        <dbReference type="ChEBI" id="CHEBI:156483"/>
    </reaction>
</comment>
<evidence type="ECO:0000256" key="12">
    <source>
        <dbReference type="ARBA" id="ARBA00022801"/>
    </source>
</evidence>
<evidence type="ECO:0000256" key="3">
    <source>
        <dbReference type="ARBA" id="ARBA00012494"/>
    </source>
</evidence>
<organism evidence="29 30">
    <name type="scientific">Lepeophtheirus salmonis rhabdovirus 9</name>
    <dbReference type="NCBI Taxonomy" id="1573760"/>
    <lineage>
        <taxon>Viruses</taxon>
        <taxon>Riboviria</taxon>
        <taxon>Orthornavirae</taxon>
        <taxon>Negarnaviricota</taxon>
        <taxon>Haploviricotina</taxon>
        <taxon>Monjiviricetes</taxon>
        <taxon>Mononegavirales</taxon>
        <taxon>Rhabdoviridae</taxon>
        <taxon>Alpharhabdovirinae</taxon>
        <taxon>Caligrhavirus</taxon>
        <taxon>Caligrhavirus salmonlouse</taxon>
    </lineage>
</organism>
<dbReference type="NCBIfam" id="TIGR04198">
    <property type="entry name" value="paramyx_RNAcap"/>
    <property type="match status" value="1"/>
</dbReference>
<comment type="subcellular location">
    <subcellularLocation>
        <location evidence="1">Host cytoplasm</location>
    </subcellularLocation>
    <subcellularLocation>
        <location evidence="2">Virion</location>
    </subcellularLocation>
</comment>
<feature type="domain" description="RdRp catalytic" evidence="27">
    <location>
        <begin position="603"/>
        <end position="791"/>
    </location>
</feature>
<keyword evidence="13" id="KW-0067">ATP-binding</keyword>
<keyword evidence="6" id="KW-0489">Methyltransferase</keyword>
<evidence type="ECO:0000256" key="5">
    <source>
        <dbReference type="ARBA" id="ARBA00022484"/>
    </source>
</evidence>
<evidence type="ECO:0000256" key="15">
    <source>
        <dbReference type="ARBA" id="ARBA00022953"/>
    </source>
</evidence>
<reference evidence="29 30" key="1">
    <citation type="journal article" date="2014" name="PLoS ONE">
        <title>Genomic Characterization and Phylogenetic Position of Two New Species in Rhabdoviridae Infecting the Parasitic Copepod, Salmon Louse (Lepeophtheirus salmonis).</title>
        <authorList>
            <person name="Okland A.L."/>
            <person name="Nylund A."/>
            <person name="Overgard A.C."/>
            <person name="Blindheim S."/>
            <person name="Watanabe K."/>
            <person name="Grotmol S."/>
            <person name="Arnesen C.E."/>
            <person name="Plarre H."/>
        </authorList>
    </citation>
    <scope>NUCLEOTIDE SEQUENCE [LARGE SCALE GENOMIC DNA]</scope>
    <source>
        <strain evidence="29">LSRV-No9</strain>
    </source>
</reference>
<keyword evidence="12" id="KW-0378">Hydrolase</keyword>
<keyword evidence="16" id="KW-0506">mRNA capping</keyword>
<evidence type="ECO:0000256" key="8">
    <source>
        <dbReference type="ARBA" id="ARBA00022679"/>
    </source>
</evidence>
<evidence type="ECO:0000256" key="23">
    <source>
        <dbReference type="ARBA" id="ARBA00031012"/>
    </source>
</evidence>
<dbReference type="InterPro" id="IPR039530">
    <property type="entry name" value="L_methyltransferase_rhabdo"/>
</dbReference>
<dbReference type="KEGG" id="vg:65099444"/>
<dbReference type="InterPro" id="IPR026890">
    <property type="entry name" value="Mononeg_mRNAcap"/>
</dbReference>
<evidence type="ECO:0000256" key="14">
    <source>
        <dbReference type="ARBA" id="ARBA00022844"/>
    </source>
</evidence>
<keyword evidence="5 29" id="KW-0696">RNA-directed RNA polymerase</keyword>
<keyword evidence="9" id="KW-0949">S-adenosyl-L-methionine</keyword>
<dbReference type="EMBL" id="KJ958535">
    <property type="protein sequence ID" value="AIY25911.1"/>
    <property type="molecule type" value="Viral_cRNA"/>
</dbReference>
<comment type="catalytic activity">
    <reaction evidence="24">
        <text>a 5'-end (5'-triphosphoguanosine)-adenylyl-adenylyl-cytidylyl-adenosine in mRNA + S-adenosyl-L-methionine = a 5'-end (5'-triphosphoguanosine)-(2'-O-methyladenylyl)-adenylyl-cytidylyl-adenosine in mRNA + S-adenosyl-L-homocysteine + H(+)</text>
        <dbReference type="Rhea" id="RHEA:65380"/>
        <dbReference type="Rhea" id="RHEA-COMP:16797"/>
        <dbReference type="Rhea" id="RHEA-COMP:16801"/>
        <dbReference type="ChEBI" id="CHEBI:15378"/>
        <dbReference type="ChEBI" id="CHEBI:57856"/>
        <dbReference type="ChEBI" id="CHEBI:59789"/>
        <dbReference type="ChEBI" id="CHEBI:156482"/>
        <dbReference type="ChEBI" id="CHEBI:156484"/>
    </reaction>
</comment>
<comment type="catalytic activity">
    <reaction evidence="25">
        <text>a 5'-end (5'-triphosphoguanosine)-adenylyl-adenylyl-cytidylyl-adenosine in mRNA + 2 S-adenosyl-L-methionine = a 5'-end (N(7)-methyl 5'-triphosphoguanosine)-(2'-O-methyladenylyl)-adenylyl-cytidylyl-adenosine in mRNA + 2 S-adenosyl-L-homocysteine + H(+)</text>
        <dbReference type="Rhea" id="RHEA:65376"/>
        <dbReference type="Rhea" id="RHEA-COMP:16797"/>
        <dbReference type="Rhea" id="RHEA-COMP:16798"/>
        <dbReference type="ChEBI" id="CHEBI:15378"/>
        <dbReference type="ChEBI" id="CHEBI:57856"/>
        <dbReference type="ChEBI" id="CHEBI:59789"/>
        <dbReference type="ChEBI" id="CHEBI:156483"/>
        <dbReference type="ChEBI" id="CHEBI:156484"/>
        <dbReference type="EC" id="2.1.1.375"/>
    </reaction>
</comment>
<feature type="domain" description="Mononegavirus-type SAM-dependent 2'-O-MTase" evidence="28">
    <location>
        <begin position="1643"/>
        <end position="1840"/>
    </location>
</feature>
<keyword evidence="10" id="KW-0548">Nucleotidyltransferase</keyword>
<evidence type="ECO:0000256" key="25">
    <source>
        <dbReference type="ARBA" id="ARBA00047370"/>
    </source>
</evidence>
<keyword evidence="7" id="KW-0507">mRNA processing</keyword>
<dbReference type="Pfam" id="PF00946">
    <property type="entry name" value="Mononeg_RNA_pol"/>
    <property type="match status" value="1"/>
</dbReference>
<dbReference type="Proteomes" id="UP000297038">
    <property type="component" value="Segment"/>
</dbReference>